<dbReference type="Pfam" id="PF02735">
    <property type="entry name" value="Ku"/>
    <property type="match status" value="1"/>
</dbReference>
<dbReference type="Gene3D" id="2.40.290.10">
    <property type="match status" value="1"/>
</dbReference>
<comment type="subcellular location">
    <subcellularLocation>
        <location evidence="1">Nucleus</location>
    </subcellularLocation>
</comment>
<dbReference type="RefSeq" id="XP_003886015.1">
    <property type="nucleotide sequence ID" value="XM_003885966.1"/>
</dbReference>
<evidence type="ECO:0000256" key="3">
    <source>
        <dbReference type="ARBA" id="ARBA00022763"/>
    </source>
</evidence>
<reference evidence="13" key="2">
    <citation type="submission" date="2011-03" db="EMBL/GenBank/DDBJ databases">
        <title>Comparative genomics and transcriptomics of Neospora caninum and Toxoplasma gondii.</title>
        <authorList>
            <person name="Reid A.J."/>
            <person name="Sohal A."/>
            <person name="Harris D."/>
            <person name="Quail M."/>
            <person name="Sanders M."/>
            <person name="Berriman M."/>
            <person name="Wastling J.M."/>
            <person name="Pain A."/>
        </authorList>
    </citation>
    <scope>NUCLEOTIDE SEQUENCE</scope>
    <source>
        <strain evidence="13">Liverpool</strain>
    </source>
</reference>
<dbReference type="SUPFAM" id="SSF100939">
    <property type="entry name" value="SPOC domain-like"/>
    <property type="match status" value="1"/>
</dbReference>
<keyword evidence="7" id="KW-0238">DNA-binding</keyword>
<evidence type="ECO:0000256" key="2">
    <source>
        <dbReference type="ARBA" id="ARBA00022741"/>
    </source>
</evidence>
<dbReference type="InterPro" id="IPR005161">
    <property type="entry name" value="Ku_N"/>
</dbReference>
<dbReference type="GO" id="GO:0006303">
    <property type="term" value="P:double-strand break repair via nonhomologous end joining"/>
    <property type="evidence" value="ECO:0007669"/>
    <property type="project" value="InterPro"/>
</dbReference>
<evidence type="ECO:0000313" key="13">
    <source>
        <dbReference type="EMBL" id="CBZ55989.1"/>
    </source>
</evidence>
<keyword evidence="5 13" id="KW-0347">Helicase</keyword>
<keyword evidence="15" id="KW-1185">Reference proteome</keyword>
<dbReference type="Proteomes" id="UP000007494">
    <property type="component" value="Chromosome XII"/>
</dbReference>
<dbReference type="InterPro" id="IPR006164">
    <property type="entry name" value="DNA_bd_Ku70/Ku80"/>
</dbReference>
<evidence type="ECO:0000256" key="4">
    <source>
        <dbReference type="ARBA" id="ARBA00022801"/>
    </source>
</evidence>
<dbReference type="AlphaFoldDB" id="F0VQJ2"/>
<evidence type="ECO:0000313" key="15">
    <source>
        <dbReference type="Proteomes" id="UP000007494"/>
    </source>
</evidence>
<dbReference type="Gene3D" id="1.10.1600.10">
    <property type="match status" value="1"/>
</dbReference>
<dbReference type="Gene3D" id="3.40.50.410">
    <property type="entry name" value="von Willebrand factor, type A domain"/>
    <property type="match status" value="1"/>
</dbReference>
<keyword evidence="2" id="KW-0547">Nucleotide-binding</keyword>
<sequence length="842" mass="92289">MDFDATTAARFLFEEGSESEEEDFLSDFLRFDEHRLSASNASPGAAESLQESGALPEETPQRGRLLAPREEIVIWCVDCGSENLFRQSTSPGPDVGGDSSEEEAEGNHEAGTSPWTDIMTACTNFVKRKIVSGQRLIFGLFLSGTGASANDLAFPHISAALPAVDEVDVHTVQRLQALARLTKDEFVNQFGKPVANTPERPPLADVFWLVSHALNAAAAPRRRGSRHHLIQQRVVFFTDDDRPCAGYSREASAAARQRLRDLREDGVEFLLVPLDLPGKASFAMEAFWRDALLLADAPEDGREGEASKTQPSTVDSYKHYVRLRMAEIRDNIRLLDRSQRVLSVLPFHLRPSLQLPICLLSSVRAQALPKARVLTADARQEPLLPGRSVHLIPADLGPSGEKARTATATARKDRRRPSTDESEEREEEADAQGREDDRVKDEEDEGCLMRRLQLLGPDAIGYYTVSGGKKIGLDWKDIQTMKDFGSPGLSLLCCVSAASLAFEMNMGSPLFVTTAAAAERAAGAIDGAEARWEQEKLFSAFVMTLCKRELVAIARLVPKHGSPVALVALLPQLEEVDEAGNTLQAPGLHLLRLPFAEDIREIDLPWTSLVGFQRPGERGDARERAASKRECEMQIQAAVRVLSALGVEDFHPHQLSNDALQRHFAIIEALALGNSEADLPPPTLVPDSAILEKAGIKIREWKESVYGTADAAFVPPTPRWASTAAPRTSVKRNLPAGGAKQRDREVFPLRRAPGQGPGDEEGDASAVQPPTKRPRKGDGGGTRTGDRGTVGDDAFDKLYREDRISALTVPQLTAWIRRHGETPKARKADLVQQAETIWESEK</sequence>
<dbReference type="OrthoDB" id="3249161at2759"/>
<name>F0VQJ2_NEOCL</name>
<dbReference type="SMART" id="SM00559">
    <property type="entry name" value="Ku78"/>
    <property type="match status" value="1"/>
</dbReference>
<dbReference type="GeneID" id="13445212"/>
<keyword evidence="6" id="KW-0067">ATP-binding</keyword>
<dbReference type="InterPro" id="IPR036465">
    <property type="entry name" value="vWFA_dom_sf"/>
</dbReference>
<dbReference type="PANTHER" id="PTHR12604">
    <property type="entry name" value="KU AUTOANTIGEN DNA HELICASE"/>
    <property type="match status" value="1"/>
</dbReference>
<dbReference type="GO" id="GO:0003690">
    <property type="term" value="F:double-stranded DNA binding"/>
    <property type="evidence" value="ECO:0007669"/>
    <property type="project" value="TreeGrafter"/>
</dbReference>
<dbReference type="InterPro" id="IPR005160">
    <property type="entry name" value="Ku_C"/>
</dbReference>
<keyword evidence="4" id="KW-0378">Hydrolase</keyword>
<evidence type="ECO:0000256" key="7">
    <source>
        <dbReference type="ARBA" id="ARBA00023125"/>
    </source>
</evidence>
<feature type="region of interest" description="Disordered" evidence="11">
    <location>
        <begin position="38"/>
        <end position="63"/>
    </location>
</feature>
<evidence type="ECO:0000256" key="5">
    <source>
        <dbReference type="ARBA" id="ARBA00022806"/>
    </source>
</evidence>
<evidence type="ECO:0000256" key="10">
    <source>
        <dbReference type="ARBA" id="ARBA00023242"/>
    </source>
</evidence>
<keyword evidence="8" id="KW-0233">DNA recombination</keyword>
<evidence type="ECO:0000313" key="14">
    <source>
        <dbReference type="EMBL" id="CEL70735.1"/>
    </source>
</evidence>
<keyword evidence="3" id="KW-0227">DNA damage</keyword>
<dbReference type="VEuPathDB" id="ToxoDB:NCLIV_064150"/>
<dbReference type="PANTHER" id="PTHR12604:SF2">
    <property type="entry name" value="X-RAY REPAIR CROSS-COMPLEMENTING PROTEIN 6"/>
    <property type="match status" value="1"/>
</dbReference>
<dbReference type="GO" id="GO:0043564">
    <property type="term" value="C:Ku70:Ku80 complex"/>
    <property type="evidence" value="ECO:0007669"/>
    <property type="project" value="TreeGrafter"/>
</dbReference>
<protein>
    <submittedName>
        <fullName evidence="14">ATP-dependent DNA helicase II, 70 kDa subunit,putative</fullName>
    </submittedName>
    <submittedName>
        <fullName evidence="13">Putative ATP-dependent DNA helicase II, 70 kDa subunit</fullName>
    </submittedName>
</protein>
<keyword evidence="9" id="KW-0234">DNA repair</keyword>
<dbReference type="eggNOG" id="KOG2327">
    <property type="taxonomic scope" value="Eukaryota"/>
</dbReference>
<reference evidence="14" key="4">
    <citation type="journal article" date="2015" name="PLoS ONE">
        <title>Comprehensive Evaluation of Toxoplasma gondii VEG and Neospora caninum LIV Genomes with Tachyzoite Stage Transcriptome and Proteome Defines Novel Transcript Features.</title>
        <authorList>
            <person name="Ramaprasad A."/>
            <person name="Mourier T."/>
            <person name="Naeem R."/>
            <person name="Malas T.B."/>
            <person name="Moussa E."/>
            <person name="Panigrahi A."/>
            <person name="Vermont S.J."/>
            <person name="Otto T.D."/>
            <person name="Wastling J."/>
            <person name="Pain A."/>
        </authorList>
    </citation>
    <scope>NUCLEOTIDE SEQUENCE</scope>
    <source>
        <strain evidence="14">Liverpool</strain>
    </source>
</reference>
<feature type="compositionally biased region" description="Basic and acidic residues" evidence="11">
    <location>
        <begin position="431"/>
        <end position="441"/>
    </location>
</feature>
<dbReference type="EMBL" id="LN714487">
    <property type="protein sequence ID" value="CEL70735.1"/>
    <property type="molecule type" value="Genomic_DNA"/>
</dbReference>
<evidence type="ECO:0000256" key="1">
    <source>
        <dbReference type="ARBA" id="ARBA00004123"/>
    </source>
</evidence>
<dbReference type="GO" id="GO:0016787">
    <property type="term" value="F:hydrolase activity"/>
    <property type="evidence" value="ECO:0007669"/>
    <property type="project" value="UniProtKB-KW"/>
</dbReference>
<gene>
    <name evidence="14" type="ORF">BN1204_064150</name>
    <name evidence="13" type="ORF">NCLIV_064150</name>
</gene>
<reference evidence="15" key="3">
    <citation type="journal article" date="2012" name="PLoS Pathog.">
        <title>Comparative genomics of the apicomplexan parasites Toxoplasma gondii and Neospora caninum: Coccidia differing in host range and transmission strategy.</title>
        <authorList>
            <person name="Reid A.J."/>
            <person name="Vermont S.J."/>
            <person name="Cotton J.A."/>
            <person name="Harris D."/>
            <person name="Hill-Cawthorne G.A."/>
            <person name="Konen-Waisman S."/>
            <person name="Latham S.M."/>
            <person name="Mourier T."/>
            <person name="Norton R."/>
            <person name="Quail M.A."/>
            <person name="Sanders M."/>
            <person name="Shanmugam D."/>
            <person name="Sohal A."/>
            <person name="Wasmuth J.D."/>
            <person name="Brunk B."/>
            <person name="Grigg M.E."/>
            <person name="Howard J.C."/>
            <person name="Parkinson J."/>
            <person name="Roos D.S."/>
            <person name="Trees A.J."/>
            <person name="Berriman M."/>
            <person name="Pain A."/>
            <person name="Wastling J.M."/>
        </authorList>
    </citation>
    <scope>NUCLEOTIDE SEQUENCE [LARGE SCALE GENOMIC DNA]</scope>
    <source>
        <strain evidence="15">Liverpool</strain>
    </source>
</reference>
<dbReference type="SUPFAM" id="SSF53300">
    <property type="entry name" value="vWA-like"/>
    <property type="match status" value="1"/>
</dbReference>
<dbReference type="InterPro" id="IPR016194">
    <property type="entry name" value="SPOC-like_C_dom_sf"/>
</dbReference>
<dbReference type="GO" id="GO:0042162">
    <property type="term" value="F:telomeric DNA binding"/>
    <property type="evidence" value="ECO:0007669"/>
    <property type="project" value="TreeGrafter"/>
</dbReference>
<dbReference type="InParanoid" id="F0VQJ2"/>
<feature type="compositionally biased region" description="Basic and acidic residues" evidence="11">
    <location>
        <begin position="784"/>
        <end position="793"/>
    </location>
</feature>
<evidence type="ECO:0000256" key="9">
    <source>
        <dbReference type="ARBA" id="ARBA00023204"/>
    </source>
</evidence>
<keyword evidence="10" id="KW-0539">Nucleus</keyword>
<proteinExistence type="predicted"/>
<feature type="region of interest" description="Disordered" evidence="11">
    <location>
        <begin position="712"/>
        <end position="793"/>
    </location>
</feature>
<dbReference type="GO" id="GO:0006310">
    <property type="term" value="P:DNA recombination"/>
    <property type="evidence" value="ECO:0007669"/>
    <property type="project" value="UniProtKB-KW"/>
</dbReference>
<reference evidence="13" key="1">
    <citation type="submission" date="2011-02" db="EMBL/GenBank/DDBJ databases">
        <authorList>
            <person name="Aslett M."/>
        </authorList>
    </citation>
    <scope>NUCLEOTIDE SEQUENCE</scope>
    <source>
        <strain evidence="13">Liverpool</strain>
    </source>
</reference>
<evidence type="ECO:0000256" key="6">
    <source>
        <dbReference type="ARBA" id="ARBA00022840"/>
    </source>
</evidence>
<dbReference type="OMA" id="VEDFHPH"/>
<organism evidence="13 15">
    <name type="scientific">Neospora caninum (strain Liverpool)</name>
    <dbReference type="NCBI Taxonomy" id="572307"/>
    <lineage>
        <taxon>Eukaryota</taxon>
        <taxon>Sar</taxon>
        <taxon>Alveolata</taxon>
        <taxon>Apicomplexa</taxon>
        <taxon>Conoidasida</taxon>
        <taxon>Coccidia</taxon>
        <taxon>Eucoccidiorida</taxon>
        <taxon>Eimeriorina</taxon>
        <taxon>Sarcocystidae</taxon>
        <taxon>Neospora</taxon>
    </lineage>
</organism>
<feature type="domain" description="Ku" evidence="12">
    <location>
        <begin position="452"/>
        <end position="610"/>
    </location>
</feature>
<dbReference type="GO" id="GO:0005524">
    <property type="term" value="F:ATP binding"/>
    <property type="evidence" value="ECO:0007669"/>
    <property type="project" value="UniProtKB-KW"/>
</dbReference>
<feature type="region of interest" description="Disordered" evidence="11">
    <location>
        <begin position="87"/>
        <end position="115"/>
    </location>
</feature>
<dbReference type="GO" id="GO:0000723">
    <property type="term" value="P:telomere maintenance"/>
    <property type="evidence" value="ECO:0007669"/>
    <property type="project" value="TreeGrafter"/>
</dbReference>
<evidence type="ECO:0000256" key="11">
    <source>
        <dbReference type="SAM" id="MobiDB-lite"/>
    </source>
</evidence>
<feature type="compositionally biased region" description="Acidic residues" evidence="11">
    <location>
        <begin position="420"/>
        <end position="430"/>
    </location>
</feature>
<dbReference type="GO" id="GO:0003678">
    <property type="term" value="F:DNA helicase activity"/>
    <property type="evidence" value="ECO:0007669"/>
    <property type="project" value="InterPro"/>
</dbReference>
<dbReference type="Pfam" id="PF03731">
    <property type="entry name" value="Ku_N"/>
    <property type="match status" value="1"/>
</dbReference>
<dbReference type="Pfam" id="PF03730">
    <property type="entry name" value="Ku_C"/>
    <property type="match status" value="1"/>
</dbReference>
<dbReference type="EMBL" id="FR823393">
    <property type="protein sequence ID" value="CBZ55989.1"/>
    <property type="molecule type" value="Genomic_DNA"/>
</dbReference>
<evidence type="ECO:0000259" key="12">
    <source>
        <dbReference type="SMART" id="SM00559"/>
    </source>
</evidence>
<accession>F0VQJ2</accession>
<feature type="region of interest" description="Disordered" evidence="11">
    <location>
        <begin position="389"/>
        <end position="444"/>
    </location>
</feature>
<evidence type="ECO:0000256" key="8">
    <source>
        <dbReference type="ARBA" id="ARBA00023172"/>
    </source>
</evidence>